<dbReference type="EMBL" id="BART01006245">
    <property type="protein sequence ID" value="GAG60037.1"/>
    <property type="molecule type" value="Genomic_DNA"/>
</dbReference>
<proteinExistence type="predicted"/>
<reference evidence="1" key="1">
    <citation type="journal article" date="2014" name="Front. Microbiol.">
        <title>High frequency of phylogenetically diverse reductive dehalogenase-homologous genes in deep subseafloor sedimentary metagenomes.</title>
        <authorList>
            <person name="Kawai M."/>
            <person name="Futagami T."/>
            <person name="Toyoda A."/>
            <person name="Takaki Y."/>
            <person name="Nishi S."/>
            <person name="Hori S."/>
            <person name="Arai W."/>
            <person name="Tsubouchi T."/>
            <person name="Morono Y."/>
            <person name="Uchiyama I."/>
            <person name="Ito T."/>
            <person name="Fujiyama A."/>
            <person name="Inagaki F."/>
            <person name="Takami H."/>
        </authorList>
    </citation>
    <scope>NUCLEOTIDE SEQUENCE</scope>
    <source>
        <strain evidence="1">Expedition CK06-06</strain>
    </source>
</reference>
<sequence>MATTAIGTNTDMVWQDVYSFNAAVLETIDNVLQLINVVNQNDVSDTHQPNLAYGSHRTGPG</sequence>
<comment type="caution">
    <text evidence="1">The sequence shown here is derived from an EMBL/GenBank/DDBJ whole genome shotgun (WGS) entry which is preliminary data.</text>
</comment>
<feature type="non-terminal residue" evidence="1">
    <location>
        <position position="61"/>
    </location>
</feature>
<accession>X0ZPS5</accession>
<name>X0ZPS5_9ZZZZ</name>
<organism evidence="1">
    <name type="scientific">marine sediment metagenome</name>
    <dbReference type="NCBI Taxonomy" id="412755"/>
    <lineage>
        <taxon>unclassified sequences</taxon>
        <taxon>metagenomes</taxon>
        <taxon>ecological metagenomes</taxon>
    </lineage>
</organism>
<gene>
    <name evidence="1" type="ORF">S01H4_14229</name>
</gene>
<evidence type="ECO:0000313" key="1">
    <source>
        <dbReference type="EMBL" id="GAG60037.1"/>
    </source>
</evidence>
<protein>
    <submittedName>
        <fullName evidence="1">Uncharacterized protein</fullName>
    </submittedName>
</protein>
<dbReference type="AlphaFoldDB" id="X0ZPS5"/>